<dbReference type="Pfam" id="PF00691">
    <property type="entry name" value="OmpA"/>
    <property type="match status" value="1"/>
</dbReference>
<keyword evidence="3" id="KW-1003">Cell membrane</keyword>
<evidence type="ECO:0000256" key="2">
    <source>
        <dbReference type="ARBA" id="ARBA00008914"/>
    </source>
</evidence>
<dbReference type="Pfam" id="PF13677">
    <property type="entry name" value="MotB_plug"/>
    <property type="match status" value="1"/>
</dbReference>
<evidence type="ECO:0000259" key="9">
    <source>
        <dbReference type="PROSITE" id="PS51123"/>
    </source>
</evidence>
<gene>
    <name evidence="10" type="ORF">GCM10007363_23730</name>
</gene>
<evidence type="ECO:0000313" key="10">
    <source>
        <dbReference type="EMBL" id="GGH95145.1"/>
    </source>
</evidence>
<keyword evidence="5 8" id="KW-1133">Transmembrane helix</keyword>
<evidence type="ECO:0000313" key="11">
    <source>
        <dbReference type="Proteomes" id="UP000655550"/>
    </source>
</evidence>
<dbReference type="SUPFAM" id="SSF103088">
    <property type="entry name" value="OmpA-like"/>
    <property type="match status" value="1"/>
</dbReference>
<name>A0ABQ2ATE6_9PSED</name>
<keyword evidence="6 7" id="KW-0472">Membrane</keyword>
<evidence type="ECO:0000256" key="5">
    <source>
        <dbReference type="ARBA" id="ARBA00022989"/>
    </source>
</evidence>
<dbReference type="InterPro" id="IPR050330">
    <property type="entry name" value="Bact_OuterMem_StrucFunc"/>
</dbReference>
<dbReference type="InterPro" id="IPR025713">
    <property type="entry name" value="MotB-like_N_dom"/>
</dbReference>
<organism evidence="10 11">
    <name type="scientific">Pseudomonas fluvialis</name>
    <dbReference type="NCBI Taxonomy" id="1793966"/>
    <lineage>
        <taxon>Bacteria</taxon>
        <taxon>Pseudomonadati</taxon>
        <taxon>Pseudomonadota</taxon>
        <taxon>Gammaproteobacteria</taxon>
        <taxon>Pseudomonadales</taxon>
        <taxon>Pseudomonadaceae</taxon>
        <taxon>Pseudomonas</taxon>
    </lineage>
</organism>
<evidence type="ECO:0000256" key="1">
    <source>
        <dbReference type="ARBA" id="ARBA00004162"/>
    </source>
</evidence>
<evidence type="ECO:0000256" key="6">
    <source>
        <dbReference type="ARBA" id="ARBA00023136"/>
    </source>
</evidence>
<dbReference type="RefSeq" id="WP_093985288.1">
    <property type="nucleotide sequence ID" value="NZ_BMDE01000007.1"/>
</dbReference>
<dbReference type="EMBL" id="BMDE01000007">
    <property type="protein sequence ID" value="GGH95145.1"/>
    <property type="molecule type" value="Genomic_DNA"/>
</dbReference>
<evidence type="ECO:0000256" key="7">
    <source>
        <dbReference type="PROSITE-ProRule" id="PRU00473"/>
    </source>
</evidence>
<dbReference type="PRINTS" id="PR01023">
    <property type="entry name" value="NAFLGMOTY"/>
</dbReference>
<dbReference type="Gene3D" id="3.30.1330.60">
    <property type="entry name" value="OmpA-like domain"/>
    <property type="match status" value="1"/>
</dbReference>
<sequence>MSESAATPPRSPAELERRLELLDLHLRRERNAHSSTQHKLKRQRIEEQHFEQQEEEGWLTVYLDMLTLLLVMLVIMLAFAGKQALREADSAPSPAAPLVQQSPAMLEDIPPAKDNDLLQGLDTRGLGKDVEIIVNAESVSLRVSSEILFAPGQADLSVEGLAVLQPLLGMLRHSPHRISVAGHTDSIPIHNLRYPSNWELSAARAGSVVRYLQANGIASSRLQAIGMADTQPLADNQQAAGRAQNRRVELILEKPLESAD</sequence>
<reference evidence="11" key="1">
    <citation type="journal article" date="2019" name="Int. J. Syst. Evol. Microbiol.">
        <title>The Global Catalogue of Microorganisms (GCM) 10K type strain sequencing project: providing services to taxonomists for standard genome sequencing and annotation.</title>
        <authorList>
            <consortium name="The Broad Institute Genomics Platform"/>
            <consortium name="The Broad Institute Genome Sequencing Center for Infectious Disease"/>
            <person name="Wu L."/>
            <person name="Ma J."/>
        </authorList>
    </citation>
    <scope>NUCLEOTIDE SEQUENCE [LARGE SCALE GENOMIC DNA]</scope>
    <source>
        <strain evidence="11">CCM 8778</strain>
    </source>
</reference>
<keyword evidence="11" id="KW-1185">Reference proteome</keyword>
<proteinExistence type="inferred from homology"/>
<dbReference type="Proteomes" id="UP000655550">
    <property type="component" value="Unassembled WGS sequence"/>
</dbReference>
<dbReference type="PANTHER" id="PTHR30329:SF21">
    <property type="entry name" value="LIPOPROTEIN YIAD-RELATED"/>
    <property type="match status" value="1"/>
</dbReference>
<evidence type="ECO:0000256" key="8">
    <source>
        <dbReference type="SAM" id="Phobius"/>
    </source>
</evidence>
<comment type="similarity">
    <text evidence="2">Belongs to the MotB family.</text>
</comment>
<feature type="transmembrane region" description="Helical" evidence="8">
    <location>
        <begin position="59"/>
        <end position="80"/>
    </location>
</feature>
<keyword evidence="4 8" id="KW-0812">Transmembrane</keyword>
<evidence type="ECO:0000256" key="4">
    <source>
        <dbReference type="ARBA" id="ARBA00022692"/>
    </source>
</evidence>
<dbReference type="InterPro" id="IPR006665">
    <property type="entry name" value="OmpA-like"/>
</dbReference>
<dbReference type="CDD" id="cd07185">
    <property type="entry name" value="OmpA_C-like"/>
    <property type="match status" value="1"/>
</dbReference>
<dbReference type="InterPro" id="IPR036737">
    <property type="entry name" value="OmpA-like_sf"/>
</dbReference>
<dbReference type="PROSITE" id="PS51123">
    <property type="entry name" value="OMPA_2"/>
    <property type="match status" value="1"/>
</dbReference>
<comment type="caution">
    <text evidence="10">The sequence shown here is derived from an EMBL/GenBank/DDBJ whole genome shotgun (WGS) entry which is preliminary data.</text>
</comment>
<accession>A0ABQ2ATE6</accession>
<dbReference type="PANTHER" id="PTHR30329">
    <property type="entry name" value="STATOR ELEMENT OF FLAGELLAR MOTOR COMPLEX"/>
    <property type="match status" value="1"/>
</dbReference>
<protein>
    <recommendedName>
        <fullName evidence="9">OmpA-like domain-containing protein</fullName>
    </recommendedName>
</protein>
<feature type="domain" description="OmpA-like" evidence="9">
    <location>
        <begin position="136"/>
        <end position="256"/>
    </location>
</feature>
<comment type="subcellular location">
    <subcellularLocation>
        <location evidence="1">Cell membrane</location>
        <topology evidence="1">Single-pass membrane protein</topology>
    </subcellularLocation>
</comment>
<evidence type="ECO:0000256" key="3">
    <source>
        <dbReference type="ARBA" id="ARBA00022475"/>
    </source>
</evidence>